<gene>
    <name evidence="8" type="ORF">UA74_30125</name>
</gene>
<dbReference type="Proteomes" id="UP000185511">
    <property type="component" value="Chromosome"/>
</dbReference>
<feature type="transmembrane region" description="Helical" evidence="5">
    <location>
        <begin position="87"/>
        <end position="107"/>
    </location>
</feature>
<feature type="transmembrane region" description="Helical" evidence="5">
    <location>
        <begin position="28"/>
        <end position="49"/>
    </location>
</feature>
<evidence type="ECO:0000256" key="2">
    <source>
        <dbReference type="ARBA" id="ARBA00022777"/>
    </source>
</evidence>
<feature type="compositionally biased region" description="Basic and acidic residues" evidence="4">
    <location>
        <begin position="8"/>
        <end position="20"/>
    </location>
</feature>
<evidence type="ECO:0000313" key="8">
    <source>
        <dbReference type="EMBL" id="APU18016.1"/>
    </source>
</evidence>
<dbReference type="RefSeq" id="WP_075765890.1">
    <property type="nucleotide sequence ID" value="NZ_CP016076.1"/>
</dbReference>
<accession>A0AAC9LHX8</accession>
<evidence type="ECO:0000256" key="5">
    <source>
        <dbReference type="SAM" id="Phobius"/>
    </source>
</evidence>
<dbReference type="EMBL" id="CP016076">
    <property type="protein sequence ID" value="APU18016.1"/>
    <property type="molecule type" value="Genomic_DNA"/>
</dbReference>
<feature type="region of interest" description="Disordered" evidence="4">
    <location>
        <begin position="1"/>
        <end position="20"/>
    </location>
</feature>
<feature type="domain" description="DUF5931" evidence="7">
    <location>
        <begin position="21"/>
        <end position="191"/>
    </location>
</feature>
<dbReference type="InterPro" id="IPR003594">
    <property type="entry name" value="HATPase_dom"/>
</dbReference>
<keyword evidence="5" id="KW-0472">Membrane</keyword>
<dbReference type="NCBIfam" id="NF047322">
    <property type="entry name" value="HK_morpho_MacS"/>
    <property type="match status" value="1"/>
</dbReference>
<reference evidence="9" key="1">
    <citation type="submission" date="2016-06" db="EMBL/GenBank/DDBJ databases">
        <title>Complete genome sequence of Actinoalloteichus fjordicus DSM 46855 (=ADI127-17), type strain of the new species Actinoalloteichus fjordicus.</title>
        <authorList>
            <person name="Ruckert C."/>
            <person name="Nouioui I."/>
            <person name="Willmese J."/>
            <person name="van Wezel G."/>
            <person name="Klenk H.-P."/>
            <person name="Kalinowski J."/>
            <person name="Zotchev S.B."/>
        </authorList>
    </citation>
    <scope>NUCLEOTIDE SEQUENCE [LARGE SCALE GENOMIC DNA]</scope>
    <source>
        <strain evidence="9">ADI127-7</strain>
    </source>
</reference>
<dbReference type="GO" id="GO:0000160">
    <property type="term" value="P:phosphorelay signal transduction system"/>
    <property type="evidence" value="ECO:0007669"/>
    <property type="project" value="UniProtKB-KW"/>
</dbReference>
<evidence type="ECO:0000313" key="9">
    <source>
        <dbReference type="Proteomes" id="UP000185511"/>
    </source>
</evidence>
<dbReference type="GO" id="GO:0016301">
    <property type="term" value="F:kinase activity"/>
    <property type="evidence" value="ECO:0007669"/>
    <property type="project" value="UniProtKB-KW"/>
</dbReference>
<sequence length="399" mass="42481">MAPEEEYVERSDTPDSVTRSRIDTTTPLWRGAVVLRIVTLLFAAVGVLVNIDRYSRPELGLAVLLVMTAWTALTSVLYLQPARRGNGLVLGDLVLTQVLVLASEYVLSPSQLDVSTTPLVTTIWAPGAVIVLAVQRGPVAGVLAGFVASVTNILPRGYLNVDLARDAVLLIGVGLVLGLVAVTARHSEEQLRRAVRLDAATTERERLARMVHDSVLQVLARVRRRGAELGGEAAELARMAGEQEIALRTLVSTAPQEPAESDEIDLGVGLRLLATSRVEVSVPATPVPLPSAMAIELLAVAKEALANVDEHAGPSASAWVLLEDLGDAVILSVRDDGDGIPAGRLAEAEAAGRMGVCLSMRARVTALGGTLTLETAPGAGTEWEARVPRTVERERRRRR</sequence>
<keyword evidence="9" id="KW-1185">Reference proteome</keyword>
<feature type="transmembrane region" description="Helical" evidence="5">
    <location>
        <begin position="61"/>
        <end position="81"/>
    </location>
</feature>
<keyword evidence="3" id="KW-0902">Two-component regulatory system</keyword>
<evidence type="ECO:0000256" key="3">
    <source>
        <dbReference type="ARBA" id="ARBA00023012"/>
    </source>
</evidence>
<keyword evidence="5" id="KW-0812">Transmembrane</keyword>
<dbReference type="InterPro" id="IPR045975">
    <property type="entry name" value="DUF5931"/>
</dbReference>
<dbReference type="CDD" id="cd16917">
    <property type="entry name" value="HATPase_UhpB-NarQ-NarX-like"/>
    <property type="match status" value="1"/>
</dbReference>
<protein>
    <submittedName>
        <fullName evidence="8">Signal transduction histidine kinase</fullName>
    </submittedName>
</protein>
<feature type="transmembrane region" description="Helical" evidence="5">
    <location>
        <begin position="167"/>
        <end position="184"/>
    </location>
</feature>
<evidence type="ECO:0000256" key="1">
    <source>
        <dbReference type="ARBA" id="ARBA00022679"/>
    </source>
</evidence>
<dbReference type="Pfam" id="PF02518">
    <property type="entry name" value="HATPase_c"/>
    <property type="match status" value="1"/>
</dbReference>
<dbReference type="PANTHER" id="PTHR24421">
    <property type="entry name" value="NITRATE/NITRITE SENSOR PROTEIN NARX-RELATED"/>
    <property type="match status" value="1"/>
</dbReference>
<organism evidence="8 9">
    <name type="scientific">Actinoalloteichus fjordicus</name>
    <dbReference type="NCBI Taxonomy" id="1612552"/>
    <lineage>
        <taxon>Bacteria</taxon>
        <taxon>Bacillati</taxon>
        <taxon>Actinomycetota</taxon>
        <taxon>Actinomycetes</taxon>
        <taxon>Pseudonocardiales</taxon>
        <taxon>Pseudonocardiaceae</taxon>
        <taxon>Actinoalloteichus</taxon>
    </lineage>
</organism>
<dbReference type="InterPro" id="IPR036890">
    <property type="entry name" value="HATPase_C_sf"/>
</dbReference>
<dbReference type="AlphaFoldDB" id="A0AAC9LHX8"/>
<proteinExistence type="predicted"/>
<dbReference type="InterPro" id="IPR050482">
    <property type="entry name" value="Sensor_HK_TwoCompSys"/>
</dbReference>
<name>A0AAC9LHX8_9PSEU</name>
<evidence type="ECO:0000259" key="7">
    <source>
        <dbReference type="Pfam" id="PF19354"/>
    </source>
</evidence>
<evidence type="ECO:0000259" key="6">
    <source>
        <dbReference type="Pfam" id="PF02518"/>
    </source>
</evidence>
<keyword evidence="1" id="KW-0808">Transferase</keyword>
<dbReference type="KEGG" id="acad:UA74_30125"/>
<feature type="domain" description="Histidine kinase/HSP90-like ATPase" evidence="6">
    <location>
        <begin position="296"/>
        <end position="389"/>
    </location>
</feature>
<evidence type="ECO:0000256" key="4">
    <source>
        <dbReference type="SAM" id="MobiDB-lite"/>
    </source>
</evidence>
<keyword evidence="2 8" id="KW-0418">Kinase</keyword>
<feature type="transmembrane region" description="Helical" evidence="5">
    <location>
        <begin position="119"/>
        <end position="147"/>
    </location>
</feature>
<keyword evidence="5" id="KW-1133">Transmembrane helix</keyword>
<dbReference type="PANTHER" id="PTHR24421:SF61">
    <property type="entry name" value="OXYGEN SENSOR HISTIDINE KINASE NREB"/>
    <property type="match status" value="1"/>
</dbReference>
<dbReference type="Pfam" id="PF19354">
    <property type="entry name" value="DUF5931"/>
    <property type="match status" value="1"/>
</dbReference>
<dbReference type="SUPFAM" id="SSF55874">
    <property type="entry name" value="ATPase domain of HSP90 chaperone/DNA topoisomerase II/histidine kinase"/>
    <property type="match status" value="1"/>
</dbReference>
<dbReference type="Gene3D" id="3.30.565.10">
    <property type="entry name" value="Histidine kinase-like ATPase, C-terminal domain"/>
    <property type="match status" value="1"/>
</dbReference>